<dbReference type="EMBL" id="LN649229">
    <property type="protein sequence ID" value="CEI63872.1"/>
    <property type="molecule type" value="Genomic_DNA"/>
</dbReference>
<evidence type="ECO:0000313" key="3">
    <source>
        <dbReference type="Proteomes" id="UP000245910"/>
    </source>
</evidence>
<sequence length="131" mass="13889">MEQRVSPGTVQVIAGTGGSICVTTLRASGLVDPVLLLGGGERCRNASWSNVEKKVVQFNSVLSASDGRETSACNPMPESIVASGANLVADEKPLFLGGNSERAKQRQGQKRQRIRPSVNEYLDQSTTNGAE</sequence>
<evidence type="ECO:0000256" key="1">
    <source>
        <dbReference type="SAM" id="MobiDB-lite"/>
    </source>
</evidence>
<feature type="compositionally biased region" description="Basic residues" evidence="1">
    <location>
        <begin position="105"/>
        <end position="114"/>
    </location>
</feature>
<reference evidence="3" key="1">
    <citation type="submission" date="2014-10" db="EMBL/GenBank/DDBJ databases">
        <authorList>
            <person name="King R."/>
        </authorList>
    </citation>
    <scope>NUCLEOTIDE SEQUENCE [LARGE SCALE GENOMIC DNA]</scope>
    <source>
        <strain evidence="3">A3/5</strain>
    </source>
</reference>
<organism evidence="2 3">
    <name type="scientific">Fusarium venenatum</name>
    <dbReference type="NCBI Taxonomy" id="56646"/>
    <lineage>
        <taxon>Eukaryota</taxon>
        <taxon>Fungi</taxon>
        <taxon>Dikarya</taxon>
        <taxon>Ascomycota</taxon>
        <taxon>Pezizomycotina</taxon>
        <taxon>Sordariomycetes</taxon>
        <taxon>Hypocreomycetidae</taxon>
        <taxon>Hypocreales</taxon>
        <taxon>Nectriaceae</taxon>
        <taxon>Fusarium</taxon>
    </lineage>
</organism>
<feature type="region of interest" description="Disordered" evidence="1">
    <location>
        <begin position="96"/>
        <end position="131"/>
    </location>
</feature>
<keyword evidence="3" id="KW-1185">Reference proteome</keyword>
<name>A0A2L2T083_9HYPO</name>
<feature type="compositionally biased region" description="Polar residues" evidence="1">
    <location>
        <begin position="122"/>
        <end position="131"/>
    </location>
</feature>
<accession>A0A2L2T083</accession>
<dbReference type="AlphaFoldDB" id="A0A2L2T083"/>
<protein>
    <submittedName>
        <fullName evidence="2">Uncharacterized protein</fullName>
    </submittedName>
</protein>
<evidence type="ECO:0000313" key="2">
    <source>
        <dbReference type="EMBL" id="CEI63872.1"/>
    </source>
</evidence>
<dbReference type="Proteomes" id="UP000245910">
    <property type="component" value="Chromosome I"/>
</dbReference>
<proteinExistence type="predicted"/>